<dbReference type="STRING" id="1683.Bang102_001445"/>
<keyword evidence="3" id="KW-1185">Reference proteome</keyword>
<comment type="caution">
    <text evidence="2">The sequence shown here is derived from an EMBL/GenBank/DDBJ whole genome shotgun (WGS) entry which is preliminary data.</text>
</comment>
<protein>
    <submittedName>
        <fullName evidence="2">Uncharacterized protein</fullName>
    </submittedName>
</protein>
<evidence type="ECO:0000313" key="3">
    <source>
        <dbReference type="Proteomes" id="UP000006408"/>
    </source>
</evidence>
<dbReference type="eggNOG" id="ENOG5031YHN">
    <property type="taxonomic scope" value="Bacteria"/>
</dbReference>
<reference evidence="2" key="1">
    <citation type="submission" date="2009-04" db="EMBL/GenBank/DDBJ databases">
        <authorList>
            <person name="Weinstock G."/>
            <person name="Sodergren E."/>
            <person name="Clifton S."/>
            <person name="Fulton L."/>
            <person name="Fulton B."/>
            <person name="Courtney L."/>
            <person name="Fronick C."/>
            <person name="Harrison M."/>
            <person name="Strong C."/>
            <person name="Farmer C."/>
            <person name="Delahaunty K."/>
            <person name="Markovic C."/>
            <person name="Hall O."/>
            <person name="Minx P."/>
            <person name="Tomlinson C."/>
            <person name="Mitreva M."/>
            <person name="Nelson J."/>
            <person name="Hou S."/>
            <person name="Wollam A."/>
            <person name="Pepin K.H."/>
            <person name="Johnson M."/>
            <person name="Bhonagiri V."/>
            <person name="Nash W.E."/>
            <person name="Warren W."/>
            <person name="Chinwalla A."/>
            <person name="Mardis E.R."/>
            <person name="Wilson R.K."/>
        </authorList>
    </citation>
    <scope>NUCLEOTIDE SEQUENCE [LARGE SCALE GENOMIC DNA]</scope>
    <source>
        <strain evidence="2">DSM 20098</strain>
    </source>
</reference>
<name>C4FCT3_9BIFI</name>
<dbReference type="HOGENOM" id="CLU_1329792_0_0_11"/>
<dbReference type="PATRIC" id="fig|518635.7.peg.104"/>
<gene>
    <name evidence="2" type="ORF">BIFANG_02109</name>
</gene>
<dbReference type="EMBL" id="ABYS02000001">
    <property type="protein sequence ID" value="EEP21991.1"/>
    <property type="molecule type" value="Genomic_DNA"/>
</dbReference>
<dbReference type="Proteomes" id="UP000006408">
    <property type="component" value="Unassembled WGS sequence"/>
</dbReference>
<sequence length="206" mass="22310">MAPSRGSCGYRGVCDNQCSVNDSYCGVCDICCDWSDIFCHSSHSMCHQYRRKTPQLTEHNGTRPAPCDEPVTKPEGSDHTPPSSWTTHQRLPFNERMSITSLSGHHTTSLLATTQATAATTCPCLNIAAQGHERIITLAASSASIHGSIRETLATAHSIDWTGKAADHYRDRLLTIRNSLSTHDDEARSTAQIAHIAHVSTPQGGA</sequence>
<evidence type="ECO:0000313" key="2">
    <source>
        <dbReference type="EMBL" id="EEP21991.1"/>
    </source>
</evidence>
<evidence type="ECO:0000256" key="1">
    <source>
        <dbReference type="SAM" id="MobiDB-lite"/>
    </source>
</evidence>
<organism evidence="2 3">
    <name type="scientific">Bifidobacterium angulatum DSM 20098 = JCM 7096</name>
    <dbReference type="NCBI Taxonomy" id="518635"/>
    <lineage>
        <taxon>Bacteria</taxon>
        <taxon>Bacillati</taxon>
        <taxon>Actinomycetota</taxon>
        <taxon>Actinomycetes</taxon>
        <taxon>Bifidobacteriales</taxon>
        <taxon>Bifidobacteriaceae</taxon>
        <taxon>Bifidobacterium</taxon>
    </lineage>
</organism>
<feature type="compositionally biased region" description="Polar residues" evidence="1">
    <location>
        <begin position="80"/>
        <end position="89"/>
    </location>
</feature>
<accession>C4FCT3</accession>
<dbReference type="AlphaFoldDB" id="C4FCT3"/>
<feature type="region of interest" description="Disordered" evidence="1">
    <location>
        <begin position="56"/>
        <end position="90"/>
    </location>
</feature>
<proteinExistence type="predicted"/>